<dbReference type="EMBL" id="AVBG01000014">
    <property type="protein sequence ID" value="KGP90305.1"/>
    <property type="molecule type" value="Genomic_DNA"/>
</dbReference>
<comment type="caution">
    <text evidence="1">The sequence shown here is derived from an EMBL/GenBank/DDBJ whole genome shotgun (WGS) entry which is preliminary data.</text>
</comment>
<evidence type="ECO:0000313" key="1">
    <source>
        <dbReference type="EMBL" id="KGP90305.1"/>
    </source>
</evidence>
<accession>A0A0A2V9D1</accession>
<dbReference type="Proteomes" id="UP000030153">
    <property type="component" value="Unassembled WGS sequence"/>
</dbReference>
<proteinExistence type="predicted"/>
<protein>
    <submittedName>
        <fullName evidence="1">Uncharacterized protein</fullName>
    </submittedName>
</protein>
<evidence type="ECO:0000313" key="2">
    <source>
        <dbReference type="Proteomes" id="UP000030153"/>
    </source>
</evidence>
<keyword evidence="2" id="KW-1185">Reference proteome</keyword>
<gene>
    <name evidence="1" type="ORF">N780_06145</name>
</gene>
<name>A0A0A2V9D1_9BACI</name>
<dbReference type="AlphaFoldDB" id="A0A0A2V9D1"/>
<reference evidence="1 2" key="1">
    <citation type="submission" date="2013-08" db="EMBL/GenBank/DDBJ databases">
        <title>Genome of Pontibacillus chungwhensis.</title>
        <authorList>
            <person name="Wang Q."/>
            <person name="Wang G."/>
        </authorList>
    </citation>
    <scope>NUCLEOTIDE SEQUENCE [LARGE SCALE GENOMIC DNA]</scope>
    <source>
        <strain evidence="1 2">BH030062</strain>
    </source>
</reference>
<sequence length="81" mass="8752">MKLAQVLKKAALLGRDRLKFKVCGSRPLILAQVFQKPAQARATASGQGENWLMLGISDSCLPRSGSCFLETGSRREKSGST</sequence>
<organism evidence="1 2">
    <name type="scientific">Pontibacillus chungwhensis BH030062</name>
    <dbReference type="NCBI Taxonomy" id="1385513"/>
    <lineage>
        <taxon>Bacteria</taxon>
        <taxon>Bacillati</taxon>
        <taxon>Bacillota</taxon>
        <taxon>Bacilli</taxon>
        <taxon>Bacillales</taxon>
        <taxon>Bacillaceae</taxon>
        <taxon>Pontibacillus</taxon>
    </lineage>
</organism>